<dbReference type="PANTHER" id="PTHR30383">
    <property type="entry name" value="THIOESTERASE 1/PROTEASE 1/LYSOPHOSPHOLIPASE L1"/>
    <property type="match status" value="1"/>
</dbReference>
<evidence type="ECO:0000259" key="2">
    <source>
        <dbReference type="Pfam" id="PF13472"/>
    </source>
</evidence>
<dbReference type="GO" id="GO:0004622">
    <property type="term" value="F:phosphatidylcholine lysophospholipase activity"/>
    <property type="evidence" value="ECO:0007669"/>
    <property type="project" value="TreeGrafter"/>
</dbReference>
<comment type="caution">
    <text evidence="3">The sequence shown here is derived from an EMBL/GenBank/DDBJ whole genome shotgun (WGS) entry which is preliminary data.</text>
</comment>
<keyword evidence="1" id="KW-0732">Signal</keyword>
<name>A0AAW9S6F0_9BACT</name>
<accession>A0AAW9S6F0</accession>
<dbReference type="InterPro" id="IPR013830">
    <property type="entry name" value="SGNH_hydro"/>
</dbReference>
<evidence type="ECO:0000313" key="4">
    <source>
        <dbReference type="Proteomes" id="UP001403385"/>
    </source>
</evidence>
<dbReference type="Gene3D" id="2.60.120.200">
    <property type="match status" value="1"/>
</dbReference>
<proteinExistence type="predicted"/>
<dbReference type="SUPFAM" id="SSF49899">
    <property type="entry name" value="Concanavalin A-like lectins/glucanases"/>
    <property type="match status" value="1"/>
</dbReference>
<dbReference type="SUPFAM" id="SSF52266">
    <property type="entry name" value="SGNH hydrolase"/>
    <property type="match status" value="1"/>
</dbReference>
<dbReference type="Pfam" id="PF13385">
    <property type="entry name" value="Laminin_G_3"/>
    <property type="match status" value="1"/>
</dbReference>
<dbReference type="InterPro" id="IPR013320">
    <property type="entry name" value="ConA-like_dom_sf"/>
</dbReference>
<dbReference type="CDD" id="cd00229">
    <property type="entry name" value="SGNH_hydrolase"/>
    <property type="match status" value="1"/>
</dbReference>
<protein>
    <submittedName>
        <fullName evidence="3">GDSL-type esterase/lipase family protein</fullName>
    </submittedName>
</protein>
<organism evidence="3 4">
    <name type="scientific">Rapidithrix thailandica</name>
    <dbReference type="NCBI Taxonomy" id="413964"/>
    <lineage>
        <taxon>Bacteria</taxon>
        <taxon>Pseudomonadati</taxon>
        <taxon>Bacteroidota</taxon>
        <taxon>Cytophagia</taxon>
        <taxon>Cytophagales</taxon>
        <taxon>Flammeovirgaceae</taxon>
        <taxon>Rapidithrix</taxon>
    </lineage>
</organism>
<dbReference type="Gene3D" id="3.40.50.1110">
    <property type="entry name" value="SGNH hydrolase"/>
    <property type="match status" value="1"/>
</dbReference>
<dbReference type="PANTHER" id="PTHR30383:SF5">
    <property type="entry name" value="SGNH HYDROLASE-TYPE ESTERASE DOMAIN-CONTAINING PROTEIN"/>
    <property type="match status" value="1"/>
</dbReference>
<dbReference type="GO" id="GO:0005975">
    <property type="term" value="P:carbohydrate metabolic process"/>
    <property type="evidence" value="ECO:0007669"/>
    <property type="project" value="UniProtKB-ARBA"/>
</dbReference>
<feature type="chain" id="PRO_5043510981" evidence="1">
    <location>
        <begin position="23"/>
        <end position="1220"/>
    </location>
</feature>
<feature type="signal peptide" evidence="1">
    <location>
        <begin position="1"/>
        <end position="22"/>
    </location>
</feature>
<feature type="domain" description="SGNH hydrolase-type esterase" evidence="2">
    <location>
        <begin position="1018"/>
        <end position="1199"/>
    </location>
</feature>
<dbReference type="EMBL" id="JBDKWZ010000004">
    <property type="protein sequence ID" value="MEN7547993.1"/>
    <property type="molecule type" value="Genomic_DNA"/>
</dbReference>
<dbReference type="RefSeq" id="WP_346820775.1">
    <property type="nucleotide sequence ID" value="NZ_JBDKWZ010000004.1"/>
</dbReference>
<dbReference type="GO" id="GO:0004553">
    <property type="term" value="F:hydrolase activity, hydrolyzing O-glycosyl compounds"/>
    <property type="evidence" value="ECO:0007669"/>
    <property type="project" value="UniProtKB-ARBA"/>
</dbReference>
<dbReference type="Pfam" id="PF13472">
    <property type="entry name" value="Lipase_GDSL_2"/>
    <property type="match status" value="1"/>
</dbReference>
<keyword evidence="4" id="KW-1185">Reference proteome</keyword>
<evidence type="ECO:0000256" key="1">
    <source>
        <dbReference type="SAM" id="SignalP"/>
    </source>
</evidence>
<evidence type="ECO:0000313" key="3">
    <source>
        <dbReference type="EMBL" id="MEN7547993.1"/>
    </source>
</evidence>
<dbReference type="InterPro" id="IPR036514">
    <property type="entry name" value="SGNH_hydro_sf"/>
</dbReference>
<gene>
    <name evidence="3" type="ORF">AAG747_08735</name>
</gene>
<dbReference type="InterPro" id="IPR051532">
    <property type="entry name" value="Ester_Hydrolysis_Enzymes"/>
</dbReference>
<sequence>MKSITRILCTVFWGILALSLNAQSQHFLLGEEGNVTYAVAPASVKARLDAQAETREKAAVVLKRQGKPVFFASTPANKPGGAVLFNGKSDFYHTAQALGKASENFVLEVWVKARQEDEKDPYGLPLHVVLAHGDRKGGYLIAQQTNNWVLQVTGEKTMNIAKVTEGLWTHIALVADTKGNYIYVNGKKTASFSRTHKLNPNFSLGGLPHEKAFFFGEIYEARYTALSQAEADPEKAFLIDQQVMKRLSQQEVAQQKSLIQSLQTSGFQKKVQNSDHPQSFRNDWLISPVSQKAELTVVPAEDGLSAKMILGNGLVSRTFYVGENLACISYRNLSNGAEYLRAVKPEARVRLGEDWLEIGGLKGQPEKSYLLEEWLKDMQSSPEAFVFKGVTTAAPEARYPWKVKYNAVETDWPPKGVHIILHFETPSTRPAYAGINIEVHYELYDGLPVMSKWLTLKNNSGKEVLIEETECEVLAVNQDQVKRLHVESDFSFALVNAHPEGSALMHYQGEPKPYHAGQSTTQWEVDEEYSTWATHNQAEDMFLGFLHHNLLKSKLPMGPSVALKAGEDFRSFVTFELLHDSDDRERQSLGHRRMYRKLAPQVTESLLCGGITSQNKEKLKGFIDQMAELGFERLDVMAWPGISHNNLEADYVALWKEVAGYAKARGIVMGGYELQIASRGRGARYDVVDPATGKPGSLFGQSVCTASEWKDKYYSGMWQFFDQTGLMTYNMDGPYHGDPCASEEHPHHRGLNDSQWEQWKAQVEVLHELQKRDMYVPIPDWYFLNGQSATGMGYREASANLSPQQQLLLGRQYIYDGTWHKIPTMGWMGLQLVGFYTNDPRVGLEPLSENLDRYERGLVQHLGSGCQFTLRGNRLYDTPETKTMVKKWVDWFKQYREILTSDIIHVSRPSGRDLDCMFHVNPFIEHKGLAVIFNPTNQRIQKDFQLPVYYTGLTKQALVQNAEGKQAIYSIDAENNLHIPLDIPANGFTWVVIKDSEENAATGFIEKLENKGPVKIAALGTSLTGGTWPWMDVMKEWLKEEYPGQVTFHNEGVGASASSYPAESGGLAKVREVISQQPDVVFIEFAVNDAYTPYQISLKESEQNLREMVRQIKEASPSTQIILQTMNLVTDVPKKKMEEAAKRPELEKYYQVYRKVAQDENLLLIDHYYNWLKLFKEDRKQFLKYVPDGIHPNPDGYRAVLLPELKKALSGQIKEGQAAN</sequence>
<reference evidence="3 4" key="1">
    <citation type="submission" date="2024-04" db="EMBL/GenBank/DDBJ databases">
        <title>Novel genus in family Flammeovirgaceae.</title>
        <authorList>
            <person name="Nguyen T.H."/>
            <person name="Vuong T.Q."/>
            <person name="Le H."/>
            <person name="Kim S.-G."/>
        </authorList>
    </citation>
    <scope>NUCLEOTIDE SEQUENCE [LARGE SCALE GENOMIC DNA]</scope>
    <source>
        <strain evidence="3 4">JCM 23209</strain>
    </source>
</reference>
<dbReference type="Proteomes" id="UP001403385">
    <property type="component" value="Unassembled WGS sequence"/>
</dbReference>
<dbReference type="AlphaFoldDB" id="A0AAW9S6F0"/>